<evidence type="ECO:0000313" key="3">
    <source>
        <dbReference type="Proteomes" id="UP000269276"/>
    </source>
</evidence>
<feature type="compositionally biased region" description="Basic and acidic residues" evidence="1">
    <location>
        <begin position="420"/>
        <end position="431"/>
    </location>
</feature>
<dbReference type="PANTHER" id="PTHR13056">
    <property type="entry name" value="VACUOLAR FUSION PROTEIN CCZ1 HOMOLOG-RELATED"/>
    <property type="match status" value="1"/>
</dbReference>
<dbReference type="GO" id="GO:0035658">
    <property type="term" value="C:Mon1-Ccz1 complex"/>
    <property type="evidence" value="ECO:0007669"/>
    <property type="project" value="InterPro"/>
</dbReference>
<feature type="compositionally biased region" description="Low complexity" evidence="1">
    <location>
        <begin position="561"/>
        <end position="570"/>
    </location>
</feature>
<accession>A0A3M7C921</accession>
<dbReference type="PANTHER" id="PTHR13056:SF0">
    <property type="entry name" value="VACUOLAR FUSION PROTEIN CCZ1 HOMOLOG-RELATED"/>
    <property type="match status" value="1"/>
</dbReference>
<dbReference type="GO" id="GO:0016192">
    <property type="term" value="P:vesicle-mediated transport"/>
    <property type="evidence" value="ECO:0007669"/>
    <property type="project" value="InterPro"/>
</dbReference>
<comment type="caution">
    <text evidence="2">The sequence shown here is derived from an EMBL/GenBank/DDBJ whole genome shotgun (WGS) entry which is preliminary data.</text>
</comment>
<gene>
    <name evidence="2" type="ORF">D0863_15373</name>
</gene>
<feature type="compositionally biased region" description="Polar residues" evidence="1">
    <location>
        <begin position="983"/>
        <end position="1000"/>
    </location>
</feature>
<dbReference type="EMBL" id="QWIP01001194">
    <property type="protein sequence ID" value="RMY48499.1"/>
    <property type="molecule type" value="Genomic_DNA"/>
</dbReference>
<dbReference type="AlphaFoldDB" id="A0A3M7C921"/>
<protein>
    <submittedName>
        <fullName evidence="2">Uncharacterized protein</fullName>
    </submittedName>
</protein>
<organism evidence="2 3">
    <name type="scientific">Hortaea werneckii</name>
    <name type="common">Black yeast</name>
    <name type="synonym">Cladosporium werneckii</name>
    <dbReference type="NCBI Taxonomy" id="91943"/>
    <lineage>
        <taxon>Eukaryota</taxon>
        <taxon>Fungi</taxon>
        <taxon>Dikarya</taxon>
        <taxon>Ascomycota</taxon>
        <taxon>Pezizomycotina</taxon>
        <taxon>Dothideomycetes</taxon>
        <taxon>Dothideomycetidae</taxon>
        <taxon>Mycosphaerellales</taxon>
        <taxon>Teratosphaeriaceae</taxon>
        <taxon>Hortaea</taxon>
    </lineage>
</organism>
<feature type="region of interest" description="Disordered" evidence="1">
    <location>
        <begin position="981"/>
        <end position="1000"/>
    </location>
</feature>
<feature type="compositionally biased region" description="Pro residues" evidence="1">
    <location>
        <begin position="481"/>
        <end position="491"/>
    </location>
</feature>
<feature type="compositionally biased region" description="Basic and acidic residues" evidence="1">
    <location>
        <begin position="396"/>
        <end position="408"/>
    </location>
</feature>
<feature type="compositionally biased region" description="Basic and acidic residues" evidence="1">
    <location>
        <begin position="439"/>
        <end position="456"/>
    </location>
</feature>
<dbReference type="OrthoDB" id="240546at2759"/>
<sequence length="1049" mass="114853">MYRSTLQLRSYTKCPAHCQTHDMAAAAKVVPAQVSFVAIYNPNLGTTDETFADQLVFWYSQAAAEARAQARKDGKTEQTRTEEAREERNESLRQIGLAQGMVGFARGQRKVTEQTARTFSDDAPVDSVETEKSRIVLKELEKGWWILAVCGMPSLALRPSLTMTQSIDLSRLPSPIPAEFSKKGGAEEGDLKQGVEYSSREVSPPALLVQQLLQAYYVFTTHHGPSLSEMYVRLSRDKFCSTLDRYWSRFCKTWDVLLHGNPATDIFSGIKLASGGELGMGVGEEEWGSGEREVLEDLTRRTEGMVDCVVSRFGEPAKAIASDEDSLPEHEALPWMGSGNRPIASDGVVFGGVGAISRSSLRNVSLWMRQVYTLGEHAYGVRDNPLRERRKRRRRNPIETQKEADGESVRPTGSGDVDPDQLRQRVQRQEAGKQGAEGDGGRDSLDTSFLPKDKRPQIYGRTASQDHAQDSPERTPSLRPADPPTGVPPPIAGAVENALDKATTNADADGTATHDKETTGSKNSSHGTTMGIPDTYMKYLTLGLSELGKSRAQPQRPLAHTRTASTSSRFSSKKTAIKSSQPAPKIKSDEPSPLATLDPMPEGESAKANIANLKRQENKGHFVIGLKGDLDTLLIGSEEAEGGSEASLSDEGSRIVLRTLQIEMAPQRSTASQREQGLESDGESMARILNRKAREADDPEAFEPENPFKRDWRRLRVLVYVHRPFTYCFLFEDRTTSLQYSAFYKELHRNLMPIHKPLLGSTDVRKVAQRIEASHVEAEEDSVQPDFSSVRSQGTNRLPARSDGKHASLNRPIFDLIFDPQLLTVHTSIPNIPEPGTFAAEGMTMGPAGVNGQEQLPAGWSRLDALNVHSQILNTLELVQRSSVGGKGEWERTSKTSRGWWVVWMKVPDSHSSSRGGEAKRRCESVNQDGRGEGVEASSAATLHDVGPESTNQTDQTHRSAGDTYQFRSDSSRIAFLVRKSSDQAATSSKTPSSGNRVTSSMWQSLGLRSASTEAQAGGAGAGWGPGALAGGLGLDARRYVEGLMSLSR</sequence>
<evidence type="ECO:0000313" key="2">
    <source>
        <dbReference type="EMBL" id="RMY48499.1"/>
    </source>
</evidence>
<dbReference type="Proteomes" id="UP000269276">
    <property type="component" value="Unassembled WGS sequence"/>
</dbReference>
<dbReference type="InterPro" id="IPR013176">
    <property type="entry name" value="Ccz1"/>
</dbReference>
<feature type="compositionally biased region" description="Polar residues" evidence="1">
    <location>
        <begin position="785"/>
        <end position="796"/>
    </location>
</feature>
<feature type="region of interest" description="Disordered" evidence="1">
    <location>
        <begin position="910"/>
        <end position="965"/>
    </location>
</feature>
<reference evidence="2 3" key="1">
    <citation type="journal article" date="2018" name="BMC Genomics">
        <title>Genomic evidence for intraspecific hybridization in a clonal and extremely halotolerant yeast.</title>
        <authorList>
            <person name="Gostincar C."/>
            <person name="Stajich J.E."/>
            <person name="Zupancic J."/>
            <person name="Zalar P."/>
            <person name="Gunde-Cimerman N."/>
        </authorList>
    </citation>
    <scope>NUCLEOTIDE SEQUENCE [LARGE SCALE GENOMIC DNA]</scope>
    <source>
        <strain evidence="2 3">EXF-2682</strain>
    </source>
</reference>
<proteinExistence type="predicted"/>
<name>A0A3M7C921_HORWE</name>
<feature type="region of interest" description="Disordered" evidence="1">
    <location>
        <begin position="69"/>
        <end position="90"/>
    </location>
</feature>
<feature type="region of interest" description="Disordered" evidence="1">
    <location>
        <begin position="776"/>
        <end position="804"/>
    </location>
</feature>
<evidence type="ECO:0000256" key="1">
    <source>
        <dbReference type="SAM" id="MobiDB-lite"/>
    </source>
</evidence>
<feature type="compositionally biased region" description="Basic and acidic residues" evidence="1">
    <location>
        <begin position="917"/>
        <end position="934"/>
    </location>
</feature>
<feature type="region of interest" description="Disordered" evidence="1">
    <location>
        <begin position="385"/>
        <end position="493"/>
    </location>
</feature>
<feature type="region of interest" description="Disordered" evidence="1">
    <location>
        <begin position="505"/>
        <end position="532"/>
    </location>
</feature>
<feature type="region of interest" description="Disordered" evidence="1">
    <location>
        <begin position="549"/>
        <end position="597"/>
    </location>
</feature>